<feature type="non-terminal residue" evidence="2">
    <location>
        <position position="154"/>
    </location>
</feature>
<keyword evidence="1" id="KW-1133">Transmembrane helix</keyword>
<proteinExistence type="predicted"/>
<gene>
    <name evidence="2" type="ORF">FOZ62_018356</name>
</gene>
<sequence length="154" mass="15957">YEEAMHVAAGGMLGAAILSGISGSILTVVLQRDCQSTYPLWGVSCLLLGAVLSMAPLLKHVGVGAVATQMWLAAVGPMYAVTCSVPYALVASISHVASSEAESVHPSEEDEGGGAMMGPIADLAHLVPPSPLPSRESMIHVVHDMCERPALILR</sequence>
<organism evidence="2 3">
    <name type="scientific">Perkinsus olseni</name>
    <name type="common">Perkinsus atlanticus</name>
    <dbReference type="NCBI Taxonomy" id="32597"/>
    <lineage>
        <taxon>Eukaryota</taxon>
        <taxon>Sar</taxon>
        <taxon>Alveolata</taxon>
        <taxon>Perkinsozoa</taxon>
        <taxon>Perkinsea</taxon>
        <taxon>Perkinsida</taxon>
        <taxon>Perkinsidae</taxon>
        <taxon>Perkinsus</taxon>
    </lineage>
</organism>
<keyword evidence="1" id="KW-0472">Membrane</keyword>
<evidence type="ECO:0000256" key="1">
    <source>
        <dbReference type="SAM" id="Phobius"/>
    </source>
</evidence>
<evidence type="ECO:0000313" key="3">
    <source>
        <dbReference type="Proteomes" id="UP000574390"/>
    </source>
</evidence>
<comment type="caution">
    <text evidence="2">The sequence shown here is derived from an EMBL/GenBank/DDBJ whole genome shotgun (WGS) entry which is preliminary data.</text>
</comment>
<feature type="transmembrane region" description="Helical" evidence="1">
    <location>
        <begin position="37"/>
        <end position="58"/>
    </location>
</feature>
<feature type="non-terminal residue" evidence="2">
    <location>
        <position position="1"/>
    </location>
</feature>
<name>A0A7J6S2S3_PEROL</name>
<dbReference type="AlphaFoldDB" id="A0A7J6S2S3"/>
<dbReference type="Proteomes" id="UP000574390">
    <property type="component" value="Unassembled WGS sequence"/>
</dbReference>
<evidence type="ECO:0000313" key="2">
    <source>
        <dbReference type="EMBL" id="KAF4726865.1"/>
    </source>
</evidence>
<reference evidence="2 3" key="1">
    <citation type="submission" date="2020-04" db="EMBL/GenBank/DDBJ databases">
        <title>Perkinsus olseni comparative genomics.</title>
        <authorList>
            <person name="Bogema D.R."/>
        </authorList>
    </citation>
    <scope>NUCLEOTIDE SEQUENCE [LARGE SCALE GENOMIC DNA]</scope>
    <source>
        <strain evidence="2">ATCC PRA-205</strain>
    </source>
</reference>
<dbReference type="EMBL" id="JABANM010017977">
    <property type="protein sequence ID" value="KAF4726865.1"/>
    <property type="molecule type" value="Genomic_DNA"/>
</dbReference>
<keyword evidence="1" id="KW-0812">Transmembrane</keyword>
<accession>A0A7J6S2S3</accession>
<feature type="transmembrane region" description="Helical" evidence="1">
    <location>
        <begin position="70"/>
        <end position="90"/>
    </location>
</feature>
<feature type="transmembrane region" description="Helical" evidence="1">
    <location>
        <begin position="6"/>
        <end position="30"/>
    </location>
</feature>
<protein>
    <submittedName>
        <fullName evidence="2">Uncharacterized protein</fullName>
    </submittedName>
</protein>